<dbReference type="InterPro" id="IPR036010">
    <property type="entry name" value="2Fe-2S_ferredoxin-like_sf"/>
</dbReference>
<comment type="similarity">
    <text evidence="4">Belongs to the succinate dehydrogenase/fumarate reductase iron-sulfur protein family.</text>
</comment>
<dbReference type="GO" id="GO:0051538">
    <property type="term" value="F:3 iron, 4 sulfur cluster binding"/>
    <property type="evidence" value="ECO:0007669"/>
    <property type="project" value="UniProtKB-KW"/>
</dbReference>
<evidence type="ECO:0000256" key="5">
    <source>
        <dbReference type="ARBA" id="ARBA00012792"/>
    </source>
</evidence>
<dbReference type="PANTHER" id="PTHR11921:SF29">
    <property type="entry name" value="SUCCINATE DEHYDROGENASE [UBIQUINONE] IRON-SULFUR SUBUNIT, MITOCHONDRIAL"/>
    <property type="match status" value="1"/>
</dbReference>
<dbReference type="GO" id="GO:0006099">
    <property type="term" value="P:tricarboxylic acid cycle"/>
    <property type="evidence" value="ECO:0007669"/>
    <property type="project" value="UniProtKB-KW"/>
</dbReference>
<evidence type="ECO:0000256" key="14">
    <source>
        <dbReference type="ARBA" id="ARBA00034078"/>
    </source>
</evidence>
<evidence type="ECO:0000256" key="8">
    <source>
        <dbReference type="ARBA" id="ARBA00022714"/>
    </source>
</evidence>
<evidence type="ECO:0000313" key="17">
    <source>
        <dbReference type="EMBL" id="ABW02181.1"/>
    </source>
</evidence>
<dbReference type="STRING" id="397948.Cmaq_1355"/>
<dbReference type="PROSITE" id="PS51085">
    <property type="entry name" value="2FE2S_FER_2"/>
    <property type="match status" value="1"/>
</dbReference>
<dbReference type="InterPro" id="IPR004489">
    <property type="entry name" value="Succ_DH/fum_Rdtase_Fe-S"/>
</dbReference>
<keyword evidence="11" id="KW-0408">Iron</keyword>
<proteinExistence type="inferred from homology"/>
<dbReference type="OrthoDB" id="144910at2157"/>
<dbReference type="FunFam" id="1.10.1060.10:FF:000003">
    <property type="entry name" value="Succinate dehydrogenase iron-sulfur subunit"/>
    <property type="match status" value="1"/>
</dbReference>
<dbReference type="CDD" id="cd00207">
    <property type="entry name" value="fer2"/>
    <property type="match status" value="1"/>
</dbReference>
<evidence type="ECO:0000256" key="1">
    <source>
        <dbReference type="ARBA" id="ARBA00001927"/>
    </source>
</evidence>
<dbReference type="Pfam" id="PF13183">
    <property type="entry name" value="Fer4_8"/>
    <property type="match status" value="1"/>
</dbReference>
<evidence type="ECO:0000259" key="16">
    <source>
        <dbReference type="PROSITE" id="PS51379"/>
    </source>
</evidence>
<evidence type="ECO:0000256" key="9">
    <source>
        <dbReference type="ARBA" id="ARBA00022723"/>
    </source>
</evidence>
<dbReference type="GeneID" id="5708855"/>
<dbReference type="GO" id="GO:0008177">
    <property type="term" value="F:succinate dehydrogenase (quinone) activity"/>
    <property type="evidence" value="ECO:0007669"/>
    <property type="project" value="UniProtKB-EC"/>
</dbReference>
<evidence type="ECO:0000256" key="12">
    <source>
        <dbReference type="ARBA" id="ARBA00023014"/>
    </source>
</evidence>
<dbReference type="EMBL" id="CP000852">
    <property type="protein sequence ID" value="ABW02181.1"/>
    <property type="molecule type" value="Genomic_DNA"/>
</dbReference>
<dbReference type="InterPro" id="IPR025192">
    <property type="entry name" value="Succ_DH/fum_Rdtase_N"/>
</dbReference>
<dbReference type="InterPro" id="IPR017896">
    <property type="entry name" value="4Fe4S_Fe-S-bd"/>
</dbReference>
<accession>A8M8W2</accession>
<dbReference type="PROSITE" id="PS00198">
    <property type="entry name" value="4FE4S_FER_1"/>
    <property type="match status" value="1"/>
</dbReference>
<evidence type="ECO:0000256" key="10">
    <source>
        <dbReference type="ARBA" id="ARBA00023002"/>
    </source>
</evidence>
<feature type="domain" description="2Fe-2S ferredoxin-type" evidence="15">
    <location>
        <begin position="17"/>
        <end position="104"/>
    </location>
</feature>
<dbReference type="EC" id="1.3.5.1" evidence="5"/>
<dbReference type="Gene3D" id="3.10.20.30">
    <property type="match status" value="1"/>
</dbReference>
<dbReference type="SUPFAM" id="SSF46548">
    <property type="entry name" value="alpha-helical ferredoxin"/>
    <property type="match status" value="1"/>
</dbReference>
<dbReference type="GO" id="GO:0051539">
    <property type="term" value="F:4 iron, 4 sulfur cluster binding"/>
    <property type="evidence" value="ECO:0007669"/>
    <property type="project" value="UniProtKB-KW"/>
</dbReference>
<dbReference type="PROSITE" id="PS00197">
    <property type="entry name" value="2FE2S_FER_1"/>
    <property type="match status" value="1"/>
</dbReference>
<keyword evidence="10 17" id="KW-0560">Oxidoreductase</keyword>
<organism evidence="17 18">
    <name type="scientific">Caldivirga maquilingensis (strain ATCC 700844 / DSM 13496 / JCM 10307 / IC-167)</name>
    <dbReference type="NCBI Taxonomy" id="397948"/>
    <lineage>
        <taxon>Archaea</taxon>
        <taxon>Thermoproteota</taxon>
        <taxon>Thermoprotei</taxon>
        <taxon>Thermoproteales</taxon>
        <taxon>Thermoproteaceae</taxon>
        <taxon>Caldivirga</taxon>
    </lineage>
</organism>
<evidence type="ECO:0000256" key="11">
    <source>
        <dbReference type="ARBA" id="ARBA00023004"/>
    </source>
</evidence>
<keyword evidence="18" id="KW-1185">Reference proteome</keyword>
<dbReference type="eggNOG" id="arCOG00962">
    <property type="taxonomic scope" value="Archaea"/>
</dbReference>
<dbReference type="GO" id="GO:0046872">
    <property type="term" value="F:metal ion binding"/>
    <property type="evidence" value="ECO:0007669"/>
    <property type="project" value="UniProtKB-KW"/>
</dbReference>
<comment type="cofactor">
    <cofactor evidence="2">
        <name>[4Fe-4S] cluster</name>
        <dbReference type="ChEBI" id="CHEBI:49883"/>
    </cofactor>
</comment>
<evidence type="ECO:0000313" key="18">
    <source>
        <dbReference type="Proteomes" id="UP000001137"/>
    </source>
</evidence>
<dbReference type="Proteomes" id="UP000001137">
    <property type="component" value="Chromosome"/>
</dbReference>
<dbReference type="InterPro" id="IPR001041">
    <property type="entry name" value="2Fe-2S_ferredoxin-type"/>
</dbReference>
<evidence type="ECO:0000256" key="2">
    <source>
        <dbReference type="ARBA" id="ARBA00001966"/>
    </source>
</evidence>
<evidence type="ECO:0000256" key="6">
    <source>
        <dbReference type="ARBA" id="ARBA00022485"/>
    </source>
</evidence>
<dbReference type="InterPro" id="IPR012675">
    <property type="entry name" value="Beta-grasp_dom_sf"/>
</dbReference>
<dbReference type="Pfam" id="PF13085">
    <property type="entry name" value="Fer2_3"/>
    <property type="match status" value="1"/>
</dbReference>
<comment type="cofactor">
    <cofactor evidence="1">
        <name>[3Fe-4S] cluster</name>
        <dbReference type="ChEBI" id="CHEBI:21137"/>
    </cofactor>
</comment>
<keyword evidence="12" id="KW-0411">Iron-sulfur</keyword>
<dbReference type="GO" id="GO:0022904">
    <property type="term" value="P:respiratory electron transport chain"/>
    <property type="evidence" value="ECO:0007669"/>
    <property type="project" value="TreeGrafter"/>
</dbReference>
<protein>
    <recommendedName>
        <fullName evidence="5">succinate dehydrogenase</fullName>
        <ecNumber evidence="5">1.3.5.1</ecNumber>
    </recommendedName>
</protein>
<keyword evidence="9" id="KW-0479">Metal-binding</keyword>
<reference evidence="17 18" key="1">
    <citation type="submission" date="2007-10" db="EMBL/GenBank/DDBJ databases">
        <title>Complete sequence of Caldivirga maquilingensis IC-167.</title>
        <authorList>
            <consortium name="US DOE Joint Genome Institute"/>
            <person name="Copeland A."/>
            <person name="Lucas S."/>
            <person name="Lapidus A."/>
            <person name="Barry K."/>
            <person name="Glavina del Rio T."/>
            <person name="Dalin E."/>
            <person name="Tice H."/>
            <person name="Pitluck S."/>
            <person name="Saunders E."/>
            <person name="Brettin T."/>
            <person name="Bruce D."/>
            <person name="Detter J.C."/>
            <person name="Han C."/>
            <person name="Schmutz J."/>
            <person name="Larimer F."/>
            <person name="Land M."/>
            <person name="Hauser L."/>
            <person name="Kyrpides N."/>
            <person name="Ivanova N."/>
            <person name="Biddle J.F."/>
            <person name="Zhang Z."/>
            <person name="Fitz-Gibbon S.T."/>
            <person name="Lowe T.M."/>
            <person name="Saltikov C."/>
            <person name="House C.H."/>
            <person name="Richardson P."/>
        </authorList>
    </citation>
    <scope>NUCLEOTIDE SEQUENCE [LARGE SCALE GENOMIC DNA]</scope>
    <source>
        <strain evidence="18">ATCC 700844 / DSM 13496 / JCM 10307 / IC-167</strain>
    </source>
</reference>
<dbReference type="HOGENOM" id="CLU_044838_3_2_2"/>
<evidence type="ECO:0000256" key="3">
    <source>
        <dbReference type="ARBA" id="ARBA00005163"/>
    </source>
</evidence>
<dbReference type="NCBIfam" id="TIGR00384">
    <property type="entry name" value="dhsB"/>
    <property type="match status" value="1"/>
</dbReference>
<dbReference type="PROSITE" id="PS51379">
    <property type="entry name" value="4FE4S_FER_2"/>
    <property type="match status" value="1"/>
</dbReference>
<keyword evidence="8" id="KW-0001">2Fe-2S</keyword>
<evidence type="ECO:0000256" key="13">
    <source>
        <dbReference type="ARBA" id="ARBA00023291"/>
    </source>
</evidence>
<comment type="cofactor">
    <cofactor evidence="14">
        <name>[2Fe-2S] cluster</name>
        <dbReference type="ChEBI" id="CHEBI:190135"/>
    </cofactor>
</comment>
<dbReference type="GO" id="GO:0051537">
    <property type="term" value="F:2 iron, 2 sulfur cluster binding"/>
    <property type="evidence" value="ECO:0007669"/>
    <property type="project" value="UniProtKB-KW"/>
</dbReference>
<dbReference type="AlphaFoldDB" id="A8M8W2"/>
<dbReference type="InterPro" id="IPR009051">
    <property type="entry name" value="Helical_ferredxn"/>
</dbReference>
<dbReference type="GO" id="GO:0009055">
    <property type="term" value="F:electron transfer activity"/>
    <property type="evidence" value="ECO:0007669"/>
    <property type="project" value="InterPro"/>
</dbReference>
<dbReference type="RefSeq" id="WP_012186400.1">
    <property type="nucleotide sequence ID" value="NC_009954.1"/>
</dbReference>
<dbReference type="KEGG" id="cma:Cmaq_1355"/>
<dbReference type="InterPro" id="IPR006058">
    <property type="entry name" value="2Fe2S_fd_BS"/>
</dbReference>
<dbReference type="Gene3D" id="1.10.1060.10">
    <property type="entry name" value="Alpha-helical ferredoxin"/>
    <property type="match status" value="1"/>
</dbReference>
<evidence type="ECO:0000259" key="15">
    <source>
        <dbReference type="PROSITE" id="PS51085"/>
    </source>
</evidence>
<dbReference type="InterPro" id="IPR050573">
    <property type="entry name" value="SDH/FRD_Iron-Sulfur"/>
</dbReference>
<dbReference type="NCBIfam" id="NF004616">
    <property type="entry name" value="PRK05950.1"/>
    <property type="match status" value="1"/>
</dbReference>
<dbReference type="SUPFAM" id="SSF54292">
    <property type="entry name" value="2Fe-2S ferredoxin-like"/>
    <property type="match status" value="1"/>
</dbReference>
<dbReference type="PANTHER" id="PTHR11921">
    <property type="entry name" value="SUCCINATE DEHYDROGENASE IRON-SULFUR PROTEIN"/>
    <property type="match status" value="1"/>
</dbReference>
<comment type="pathway">
    <text evidence="3">Carbohydrate metabolism; tricarboxylic acid cycle.</text>
</comment>
<sequence>MSSVKADIKIEIKRRVFTFRVKRYDPKTSGYKWSEYKVEVTNRQTVLDALLKIKATQDSTLAVRYSCRMGICGSCAMVINGTPRLACETKPFELGTDVITVEPLSNLKPIKDLVTDMDEFFEKHKSVDPWLIRKDEKEQFEQLNTYYPQTEEQLVNYLEFSYCIKCGACYAACPMVFLNKNYLGPQALAAAYRWSADNRDEGYVLRLKIIDSDNGVWSCHYSGTCSKVCPKGVDPALAINLLKKSLLTGKPPAR</sequence>
<feature type="domain" description="4Fe-4S ferredoxin-type" evidence="16">
    <location>
        <begin position="154"/>
        <end position="183"/>
    </location>
</feature>
<evidence type="ECO:0000256" key="4">
    <source>
        <dbReference type="ARBA" id="ARBA00009433"/>
    </source>
</evidence>
<name>A8M8W2_CALMQ</name>
<keyword evidence="6" id="KW-0004">4Fe-4S</keyword>
<gene>
    <name evidence="17" type="ordered locus">Cmaq_1355</name>
</gene>
<evidence type="ECO:0000256" key="7">
    <source>
        <dbReference type="ARBA" id="ARBA00022532"/>
    </source>
</evidence>
<dbReference type="InterPro" id="IPR017900">
    <property type="entry name" value="4Fe4S_Fe_S_CS"/>
</dbReference>
<keyword evidence="7" id="KW-0816">Tricarboxylic acid cycle</keyword>
<keyword evidence="13" id="KW-0003">3Fe-4S</keyword>